<keyword evidence="3" id="KW-0067">ATP-binding</keyword>
<dbReference type="SMART" id="SM00421">
    <property type="entry name" value="HTH_LUXR"/>
    <property type="match status" value="1"/>
</dbReference>
<dbReference type="InterPro" id="IPR016032">
    <property type="entry name" value="Sig_transdc_resp-reg_C-effctor"/>
</dbReference>
<dbReference type="PRINTS" id="PR00364">
    <property type="entry name" value="DISEASERSIST"/>
</dbReference>
<dbReference type="InterPro" id="IPR011990">
    <property type="entry name" value="TPR-like_helical_dom_sf"/>
</dbReference>
<dbReference type="RefSeq" id="WP_378301649.1">
    <property type="nucleotide sequence ID" value="NZ_JBHTJA010000048.1"/>
</dbReference>
<dbReference type="Pfam" id="PF13401">
    <property type="entry name" value="AAA_22"/>
    <property type="match status" value="1"/>
</dbReference>
<gene>
    <name evidence="3" type="ORF">ACFQ11_22290</name>
</gene>
<dbReference type="Proteomes" id="UP001596972">
    <property type="component" value="Unassembled WGS sequence"/>
</dbReference>
<evidence type="ECO:0000313" key="4">
    <source>
        <dbReference type="Proteomes" id="UP001596972"/>
    </source>
</evidence>
<evidence type="ECO:0000259" key="2">
    <source>
        <dbReference type="PROSITE" id="PS50043"/>
    </source>
</evidence>
<comment type="caution">
    <text evidence="3">The sequence shown here is derived from an EMBL/GenBank/DDBJ whole genome shotgun (WGS) entry which is preliminary data.</text>
</comment>
<dbReference type="InterPro" id="IPR058852">
    <property type="entry name" value="HTH_77"/>
</dbReference>
<organism evidence="3 4">
    <name type="scientific">Actinomadura sediminis</name>
    <dbReference type="NCBI Taxonomy" id="1038904"/>
    <lineage>
        <taxon>Bacteria</taxon>
        <taxon>Bacillati</taxon>
        <taxon>Actinomycetota</taxon>
        <taxon>Actinomycetes</taxon>
        <taxon>Streptosporangiales</taxon>
        <taxon>Thermomonosporaceae</taxon>
        <taxon>Actinomadura</taxon>
    </lineage>
</organism>
<dbReference type="Gene3D" id="3.40.50.300">
    <property type="entry name" value="P-loop containing nucleotide triphosphate hydrolases"/>
    <property type="match status" value="1"/>
</dbReference>
<keyword evidence="4" id="KW-1185">Reference proteome</keyword>
<dbReference type="InterPro" id="IPR000792">
    <property type="entry name" value="Tscrpt_reg_LuxR_C"/>
</dbReference>
<dbReference type="PANTHER" id="PTHR47691">
    <property type="entry name" value="REGULATOR-RELATED"/>
    <property type="match status" value="1"/>
</dbReference>
<dbReference type="Pfam" id="PF00196">
    <property type="entry name" value="GerE"/>
    <property type="match status" value="1"/>
</dbReference>
<dbReference type="Gene3D" id="1.10.10.10">
    <property type="entry name" value="Winged helix-like DNA-binding domain superfamily/Winged helix DNA-binding domain"/>
    <property type="match status" value="1"/>
</dbReference>
<dbReference type="EMBL" id="JBHTJA010000048">
    <property type="protein sequence ID" value="MFD0903141.1"/>
    <property type="molecule type" value="Genomic_DNA"/>
</dbReference>
<dbReference type="SUPFAM" id="SSF46894">
    <property type="entry name" value="C-terminal effector domain of the bipartite response regulators"/>
    <property type="match status" value="1"/>
</dbReference>
<protein>
    <submittedName>
        <fullName evidence="3">ATP-binding protein</fullName>
    </submittedName>
</protein>
<evidence type="ECO:0000313" key="3">
    <source>
        <dbReference type="EMBL" id="MFD0903141.1"/>
    </source>
</evidence>
<name>A0ABW3ETL2_9ACTN</name>
<dbReference type="InterPro" id="IPR027417">
    <property type="entry name" value="P-loop_NTPase"/>
</dbReference>
<proteinExistence type="predicted"/>
<dbReference type="GO" id="GO:0005524">
    <property type="term" value="F:ATP binding"/>
    <property type="evidence" value="ECO:0007669"/>
    <property type="project" value="UniProtKB-KW"/>
</dbReference>
<dbReference type="PANTHER" id="PTHR47691:SF3">
    <property type="entry name" value="HTH-TYPE TRANSCRIPTIONAL REGULATOR RV0890C-RELATED"/>
    <property type="match status" value="1"/>
</dbReference>
<accession>A0ABW3ETL2</accession>
<dbReference type="SUPFAM" id="SSF52540">
    <property type="entry name" value="P-loop containing nucleoside triphosphate hydrolases"/>
    <property type="match status" value="1"/>
</dbReference>
<feature type="domain" description="HTH luxR-type" evidence="2">
    <location>
        <begin position="728"/>
        <end position="793"/>
    </location>
</feature>
<reference evidence="4" key="1">
    <citation type="journal article" date="2019" name="Int. J. Syst. Evol. Microbiol.">
        <title>The Global Catalogue of Microorganisms (GCM) 10K type strain sequencing project: providing services to taxonomists for standard genome sequencing and annotation.</title>
        <authorList>
            <consortium name="The Broad Institute Genomics Platform"/>
            <consortium name="The Broad Institute Genome Sequencing Center for Infectious Disease"/>
            <person name="Wu L."/>
            <person name="Ma J."/>
        </authorList>
    </citation>
    <scope>NUCLEOTIDE SEQUENCE [LARGE SCALE GENOMIC DNA]</scope>
    <source>
        <strain evidence="4">JCM 31202</strain>
    </source>
</reference>
<dbReference type="Gene3D" id="1.25.40.10">
    <property type="entry name" value="Tetratricopeptide repeat domain"/>
    <property type="match status" value="1"/>
</dbReference>
<feature type="region of interest" description="Disordered" evidence="1">
    <location>
        <begin position="692"/>
        <end position="733"/>
    </location>
</feature>
<sequence>MARSATLERQTGRLPAELTSFIGRKAELEEVRRLIDGHRLVTLTGPGGVGKTRLAVRVATGARDAFADGVRFVGLSGLTEPTLLAQSVCDALGVGEGAEPAAARLADHLADRSLLLVLDTCEHLVDECAMLAEALLAAAPGLRVLATSRQPLDVLGECAFPVAPLARPRTGGEEGPAGAPDGEECDSVKLFAERAAATVQGWTLTRGDRDAVMRLCDRLDGIPLAIELAAVQLRTFSPDQVLGRLGTRLFQVRGRRTGLPRHQTLRAAVDWSHELCSPEERLLWARLSVFADDFDLDGAEDVCSGDGLAADRVAEVLTGLLEKSIVQRADRGGRVRYRMLDTLREYGAERLAERGEEDRLWRRCLDRYVALLRRARAELHTAEQAAWLEWFAGERANVRAVLGRLLPTADDDAVRKAMAALGRFWTLHGMVGEGRHWAARVLETRDTTAPGWSEVVTMSALTMVLQNDLAVAGGLLDRALAQARAEDDRAGVATALLAQGVAALFAGRTEAALRLLGEAGDHYRDTGHDDVLAPLVDVFRGLAHMFGDDFAAAVADADRAVRHGEERGELWVRSYGMLVCGLALWLAGDLDESLARLRGALRIKRDLDDGLGMTLGLEGVAGCLCSRGEHARAARLLGAADRMREFTQTSWFGPQHALLREVYCGEAVAALGEERYRAAFAEGEALPTASAIDDALGDTPDARDARDGAAGGGTAPAAPVTDGRTGGAAQAGRPLTGRELEVAALIAEGLSNRDIAARLTIAKRTADSHVEHILAKLGYSSRAQVAAWIAARDA</sequence>
<dbReference type="InterPro" id="IPR036388">
    <property type="entry name" value="WH-like_DNA-bd_sf"/>
</dbReference>
<dbReference type="InterPro" id="IPR049945">
    <property type="entry name" value="AAA_22"/>
</dbReference>
<dbReference type="PRINTS" id="PR00038">
    <property type="entry name" value="HTHLUXR"/>
</dbReference>
<keyword evidence="3" id="KW-0547">Nucleotide-binding</keyword>
<dbReference type="CDD" id="cd06170">
    <property type="entry name" value="LuxR_C_like"/>
    <property type="match status" value="1"/>
</dbReference>
<dbReference type="PROSITE" id="PS50043">
    <property type="entry name" value="HTH_LUXR_2"/>
    <property type="match status" value="1"/>
</dbReference>
<dbReference type="SUPFAM" id="SSF48452">
    <property type="entry name" value="TPR-like"/>
    <property type="match status" value="1"/>
</dbReference>
<evidence type="ECO:0000256" key="1">
    <source>
        <dbReference type="SAM" id="MobiDB-lite"/>
    </source>
</evidence>
<dbReference type="Pfam" id="PF25872">
    <property type="entry name" value="HTH_77"/>
    <property type="match status" value="1"/>
</dbReference>